<sequence>MGTPILKKDQKWLRKKIENTFFEIINFHVINRNGYIEKSKGTLLLRKGADLASMLHDRCWQRRTSKREQESSLLDNSIRSDTDSSLSNGYHKVIFYISKRYQNQAKIFKQCFENADLSKINFMSISKSIDPFLWNFHFLVSQSKNEWNTLKSFPCLDVPYFEEKKSCHYNSRVLRTLFSICHTIYQVSNGQCANPLHVLLADTVDTNSYGKAMFFNSLFQFSKFICGGENYTIGFLAETASDNKENGFNSFIRLIGSLYFKKNASEFLPEFTSSNDIFKSLCQNHPMLSTRQLHEQWLDKIRDKVQVRASYEDEIPPSLTALHYH</sequence>
<organism evidence="1 2">
    <name type="scientific">Mytilus coruscus</name>
    <name type="common">Sea mussel</name>
    <dbReference type="NCBI Taxonomy" id="42192"/>
    <lineage>
        <taxon>Eukaryota</taxon>
        <taxon>Metazoa</taxon>
        <taxon>Spiralia</taxon>
        <taxon>Lophotrochozoa</taxon>
        <taxon>Mollusca</taxon>
        <taxon>Bivalvia</taxon>
        <taxon>Autobranchia</taxon>
        <taxon>Pteriomorphia</taxon>
        <taxon>Mytilida</taxon>
        <taxon>Mytiloidea</taxon>
        <taxon>Mytilidae</taxon>
        <taxon>Mytilinae</taxon>
        <taxon>Mytilus</taxon>
    </lineage>
</organism>
<dbReference type="Proteomes" id="UP000507470">
    <property type="component" value="Unassembled WGS sequence"/>
</dbReference>
<name>A0A6J8BUA8_MYTCO</name>
<dbReference type="AlphaFoldDB" id="A0A6J8BUA8"/>
<evidence type="ECO:0000313" key="2">
    <source>
        <dbReference type="Proteomes" id="UP000507470"/>
    </source>
</evidence>
<gene>
    <name evidence="1" type="ORF">MCOR_21774</name>
</gene>
<dbReference type="OrthoDB" id="6186634at2759"/>
<keyword evidence="2" id="KW-1185">Reference proteome</keyword>
<reference evidence="1 2" key="1">
    <citation type="submission" date="2020-06" db="EMBL/GenBank/DDBJ databases">
        <authorList>
            <person name="Li R."/>
            <person name="Bekaert M."/>
        </authorList>
    </citation>
    <scope>NUCLEOTIDE SEQUENCE [LARGE SCALE GENOMIC DNA]</scope>
    <source>
        <strain evidence="2">wild</strain>
    </source>
</reference>
<accession>A0A6J8BUA8</accession>
<proteinExistence type="predicted"/>
<evidence type="ECO:0000313" key="1">
    <source>
        <dbReference type="EMBL" id="CAC5386319.1"/>
    </source>
</evidence>
<dbReference type="EMBL" id="CACVKT020003861">
    <property type="protein sequence ID" value="CAC5386319.1"/>
    <property type="molecule type" value="Genomic_DNA"/>
</dbReference>
<protein>
    <submittedName>
        <fullName evidence="1">Uncharacterized protein</fullName>
    </submittedName>
</protein>